<evidence type="ECO:0000313" key="4">
    <source>
        <dbReference type="Proteomes" id="UP000609651"/>
    </source>
</evidence>
<feature type="compositionally biased region" description="Polar residues" evidence="1">
    <location>
        <begin position="15"/>
        <end position="27"/>
    </location>
</feature>
<dbReference type="InterPro" id="IPR052340">
    <property type="entry name" value="RNase_Y/CdgJ"/>
</dbReference>
<sequence length="372" mass="39432">MTAAALVRCAPRSSDAASSERVPSNSVPPDARPSTPGAPGSASSAPADRVKLEAYMNSVAELQAGNVASRRLLGLTASEDYDMREVVRCVECDPALTAKLLRVVNGARYGLRHRVTGVRRAAAYIGRRSLRLLAVTFSLADRFSPEKPLHAAVWRRAVVSAAAAAELSKGGESPAADEAYTAALLCDLGVMLLGGFEAADYPKMYFNTPHGSPLMAAERARFGMDHAELGGRFLSRWGLPEELANAAAGHHLAVHISSPDGTPLPALDLVVRVADRLAEAVLFPSAESVRNADELVREYFPGRTTGRVLTGVLNAAAEDADLYPGVDAPDRTLTTVEWAKHLDCPELILAAAGRKPESGRGYGARLMASALR</sequence>
<reference evidence="3 4" key="1">
    <citation type="journal article" date="2020" name="Syst. Appl. Microbiol.">
        <title>Alienimonas chondri sp. nov., a novel planctomycete isolated from the biofilm of the red alga Chondrus crispus.</title>
        <authorList>
            <person name="Vitorino I."/>
            <person name="Albuquerque L."/>
            <person name="Wiegand S."/>
            <person name="Kallscheuer N."/>
            <person name="da Costa M.S."/>
            <person name="Lobo-da-Cunha A."/>
            <person name="Jogler C."/>
            <person name="Lage O.M."/>
        </authorList>
    </citation>
    <scope>NUCLEOTIDE SEQUENCE [LARGE SCALE GENOMIC DNA]</scope>
    <source>
        <strain evidence="3 4">LzC2</strain>
    </source>
</reference>
<evidence type="ECO:0000256" key="1">
    <source>
        <dbReference type="SAM" id="MobiDB-lite"/>
    </source>
</evidence>
<protein>
    <recommendedName>
        <fullName evidence="2">HDOD domain-containing protein</fullName>
    </recommendedName>
</protein>
<evidence type="ECO:0000259" key="2">
    <source>
        <dbReference type="PROSITE" id="PS51833"/>
    </source>
</evidence>
<dbReference type="PANTHER" id="PTHR33525">
    <property type="match status" value="1"/>
</dbReference>
<comment type="caution">
    <text evidence="3">The sequence shown here is derived from an EMBL/GenBank/DDBJ whole genome shotgun (WGS) entry which is preliminary data.</text>
</comment>
<feature type="domain" description="HDOD" evidence="2">
    <location>
        <begin position="62"/>
        <end position="253"/>
    </location>
</feature>
<feature type="compositionally biased region" description="Low complexity" evidence="1">
    <location>
        <begin position="33"/>
        <end position="46"/>
    </location>
</feature>
<proteinExistence type="predicted"/>
<evidence type="ECO:0000313" key="3">
    <source>
        <dbReference type="EMBL" id="NNJ27738.1"/>
    </source>
</evidence>
<keyword evidence="4" id="KW-1185">Reference proteome</keyword>
<feature type="region of interest" description="Disordered" evidence="1">
    <location>
        <begin position="1"/>
        <end position="46"/>
    </location>
</feature>
<dbReference type="PANTHER" id="PTHR33525:SF4">
    <property type="entry name" value="CYCLIC DI-GMP PHOSPHODIESTERASE CDGJ"/>
    <property type="match status" value="1"/>
</dbReference>
<organism evidence="3 4">
    <name type="scientific">Alienimonas chondri</name>
    <dbReference type="NCBI Taxonomy" id="2681879"/>
    <lineage>
        <taxon>Bacteria</taxon>
        <taxon>Pseudomonadati</taxon>
        <taxon>Planctomycetota</taxon>
        <taxon>Planctomycetia</taxon>
        <taxon>Planctomycetales</taxon>
        <taxon>Planctomycetaceae</taxon>
        <taxon>Alienimonas</taxon>
    </lineage>
</organism>
<accession>A0ABX1VIL6</accession>
<dbReference type="InterPro" id="IPR013976">
    <property type="entry name" value="HDOD"/>
</dbReference>
<dbReference type="EMBL" id="WTPX01000192">
    <property type="protein sequence ID" value="NNJ27738.1"/>
    <property type="molecule type" value="Genomic_DNA"/>
</dbReference>
<dbReference type="Gene3D" id="1.10.3210.10">
    <property type="entry name" value="Hypothetical protein af1432"/>
    <property type="match status" value="1"/>
</dbReference>
<dbReference type="SUPFAM" id="SSF109604">
    <property type="entry name" value="HD-domain/PDEase-like"/>
    <property type="match status" value="1"/>
</dbReference>
<name>A0ABX1VIL6_9PLAN</name>
<dbReference type="Proteomes" id="UP000609651">
    <property type="component" value="Unassembled WGS sequence"/>
</dbReference>
<gene>
    <name evidence="3" type="ORF">LzC2_38460</name>
</gene>
<dbReference type="Pfam" id="PF08668">
    <property type="entry name" value="HDOD"/>
    <property type="match status" value="1"/>
</dbReference>
<dbReference type="PROSITE" id="PS51833">
    <property type="entry name" value="HDOD"/>
    <property type="match status" value="1"/>
</dbReference>